<feature type="compositionally biased region" description="Gly residues" evidence="4">
    <location>
        <begin position="155"/>
        <end position="164"/>
    </location>
</feature>
<dbReference type="Gene3D" id="1.20.58.300">
    <property type="entry name" value="FlgN-like"/>
    <property type="match status" value="1"/>
</dbReference>
<sequence length="164" mass="17775">MSDANQANKNALKIIELLSPVVDDFFICLEKESSAISNGTVDMLEEMTEGKQRSALNLEKATQMAQNYLQNTDHTLEQLLASETARDTLSLEQTISEQLHALTAKIRQCYDLNQANGIAIQALKNINQHTLNLITGKEKEVKLYGSSGAASSSGKGPGSHLGKA</sequence>
<dbReference type="EMBL" id="CP054020">
    <property type="protein sequence ID" value="QKI89592.1"/>
    <property type="molecule type" value="Genomic_DNA"/>
</dbReference>
<evidence type="ECO:0000313" key="6">
    <source>
        <dbReference type="Proteomes" id="UP000504724"/>
    </source>
</evidence>
<gene>
    <name evidence="5" type="ORF">HQN79_08435</name>
</gene>
<proteinExistence type="inferred from homology"/>
<dbReference type="InterPro" id="IPR036679">
    <property type="entry name" value="FlgN-like_sf"/>
</dbReference>
<feature type="region of interest" description="Disordered" evidence="4">
    <location>
        <begin position="145"/>
        <end position="164"/>
    </location>
</feature>
<keyword evidence="5" id="KW-0282">Flagellum</keyword>
<evidence type="ECO:0000256" key="3">
    <source>
        <dbReference type="ARBA" id="ARBA00022795"/>
    </source>
</evidence>
<keyword evidence="5" id="KW-0966">Cell projection</keyword>
<comment type="similarity">
    <text evidence="2">Belongs to the FlgN family.</text>
</comment>
<keyword evidence="5" id="KW-0969">Cilium</keyword>
<keyword evidence="6" id="KW-1185">Reference proteome</keyword>
<comment type="function">
    <text evidence="1">Required for the efficient initiation of filament assembly.</text>
</comment>
<dbReference type="AlphaFoldDB" id="A0A7D4NR58"/>
<accession>A0A7D4NR58</accession>
<dbReference type="RefSeq" id="WP_173285552.1">
    <property type="nucleotide sequence ID" value="NZ_CP054020.1"/>
</dbReference>
<evidence type="ECO:0000256" key="1">
    <source>
        <dbReference type="ARBA" id="ARBA00002397"/>
    </source>
</evidence>
<dbReference type="Pfam" id="PF05130">
    <property type="entry name" value="FlgN"/>
    <property type="match status" value="1"/>
</dbReference>
<evidence type="ECO:0000256" key="2">
    <source>
        <dbReference type="ARBA" id="ARBA00007703"/>
    </source>
</evidence>
<dbReference type="SUPFAM" id="SSF140566">
    <property type="entry name" value="FlgN-like"/>
    <property type="match status" value="1"/>
</dbReference>
<keyword evidence="3" id="KW-1005">Bacterial flagellum biogenesis</keyword>
<feature type="compositionally biased region" description="Low complexity" evidence="4">
    <location>
        <begin position="145"/>
        <end position="154"/>
    </location>
</feature>
<dbReference type="Proteomes" id="UP000504724">
    <property type="component" value="Chromosome"/>
</dbReference>
<reference evidence="5 6" key="1">
    <citation type="submission" date="2020-05" db="EMBL/GenBank/DDBJ databases">
        <title>Thiomicrorhabdus sediminis sp.nov. and Thiomicrorhabdus xiamenensis sp.nov., novel sulfur-oxidizing bacteria isolated from coastal sediment.</title>
        <authorList>
            <person name="Liu X."/>
        </authorList>
    </citation>
    <scope>NUCLEOTIDE SEQUENCE [LARGE SCALE GENOMIC DNA]</scope>
    <source>
        <strain evidence="5 6">G2</strain>
    </source>
</reference>
<evidence type="ECO:0000256" key="4">
    <source>
        <dbReference type="SAM" id="MobiDB-lite"/>
    </source>
</evidence>
<evidence type="ECO:0000313" key="5">
    <source>
        <dbReference type="EMBL" id="QKI89592.1"/>
    </source>
</evidence>
<organism evidence="5 6">
    <name type="scientific">Thiomicrorhabdus xiamenensis</name>
    <dbReference type="NCBI Taxonomy" id="2739063"/>
    <lineage>
        <taxon>Bacteria</taxon>
        <taxon>Pseudomonadati</taxon>
        <taxon>Pseudomonadota</taxon>
        <taxon>Gammaproteobacteria</taxon>
        <taxon>Thiotrichales</taxon>
        <taxon>Piscirickettsiaceae</taxon>
        <taxon>Thiomicrorhabdus</taxon>
    </lineage>
</organism>
<dbReference type="GO" id="GO:0044780">
    <property type="term" value="P:bacterial-type flagellum assembly"/>
    <property type="evidence" value="ECO:0007669"/>
    <property type="project" value="InterPro"/>
</dbReference>
<dbReference type="KEGG" id="txa:HQN79_08435"/>
<name>A0A7D4NR58_9GAMM</name>
<protein>
    <submittedName>
        <fullName evidence="5">Flagellar protein FlgN</fullName>
    </submittedName>
</protein>
<dbReference type="InterPro" id="IPR007809">
    <property type="entry name" value="FlgN-like"/>
</dbReference>